<reference evidence="6 7" key="1">
    <citation type="submission" date="2019-02" db="EMBL/GenBank/DDBJ databases">
        <title>Deep-cultivation of Planctomycetes and their phenomic and genomic characterization uncovers novel biology.</title>
        <authorList>
            <person name="Wiegand S."/>
            <person name="Jogler M."/>
            <person name="Boedeker C."/>
            <person name="Pinto D."/>
            <person name="Vollmers J."/>
            <person name="Rivas-Marin E."/>
            <person name="Kohn T."/>
            <person name="Peeters S.H."/>
            <person name="Heuer A."/>
            <person name="Rast P."/>
            <person name="Oberbeckmann S."/>
            <person name="Bunk B."/>
            <person name="Jeske O."/>
            <person name="Meyerdierks A."/>
            <person name="Storesund J.E."/>
            <person name="Kallscheuer N."/>
            <person name="Luecker S."/>
            <person name="Lage O.M."/>
            <person name="Pohl T."/>
            <person name="Merkel B.J."/>
            <person name="Hornburger P."/>
            <person name="Mueller R.-W."/>
            <person name="Bruemmer F."/>
            <person name="Labrenz M."/>
            <person name="Spormann A.M."/>
            <person name="Op den Camp H."/>
            <person name="Overmann J."/>
            <person name="Amann R."/>
            <person name="Jetten M.S.M."/>
            <person name="Mascher T."/>
            <person name="Medema M.H."/>
            <person name="Devos D.P."/>
            <person name="Kaster A.-K."/>
            <person name="Ovreas L."/>
            <person name="Rohde M."/>
            <person name="Galperin M.Y."/>
            <person name="Jogler C."/>
        </authorList>
    </citation>
    <scope>NUCLEOTIDE SEQUENCE [LARGE SCALE GENOMIC DNA]</scope>
    <source>
        <strain evidence="6 7">K22_7</strain>
    </source>
</reference>
<accession>A0A517N4Y4</accession>
<dbReference type="InterPro" id="IPR039448">
    <property type="entry name" value="Beta_helix"/>
</dbReference>
<comment type="pathway">
    <text evidence="1">Protein modification; protein ubiquitination.</text>
</comment>
<dbReference type="Proteomes" id="UP000318538">
    <property type="component" value="Chromosome"/>
</dbReference>
<name>A0A517N4Y4_9BACT</name>
<feature type="signal peptide" evidence="4">
    <location>
        <begin position="1"/>
        <end position="21"/>
    </location>
</feature>
<dbReference type="AlphaFoldDB" id="A0A517N4Y4"/>
<dbReference type="InterPro" id="IPR051550">
    <property type="entry name" value="SCF-Subunits/Alg-Epimerases"/>
</dbReference>
<feature type="domain" description="Right handed beta helix" evidence="5">
    <location>
        <begin position="201"/>
        <end position="313"/>
    </location>
</feature>
<keyword evidence="7" id="KW-1185">Reference proteome</keyword>
<keyword evidence="3" id="KW-0833">Ubl conjugation pathway</keyword>
<dbReference type="PANTHER" id="PTHR22990">
    <property type="entry name" value="F-BOX ONLY PROTEIN"/>
    <property type="match status" value="1"/>
</dbReference>
<dbReference type="InterPro" id="IPR011050">
    <property type="entry name" value="Pectin_lyase_fold/virulence"/>
</dbReference>
<dbReference type="Pfam" id="PF13229">
    <property type="entry name" value="Beta_helix"/>
    <property type="match status" value="1"/>
</dbReference>
<sequence length="385" mass="41136" precursor="true">MLRFYLTAMVSLTLLGVVAQAEDTAGPAPAMMVSVSDHPSIQAAIDSLPTSGGIVQIPPGIFELSEPLKIRTSDTLIRGSGAATHLKNNNADGLPAIEIAAATYDGKKTPKDDVLWRVQIVDLQVTGNPNSGDGLLAREVNEIFIHSVTVSRNGRHGIFLDRCYEDPRISDNLITYNKADGIRLEGNHDIVVSANHFEENQTGLQCLDSFNLCMNGNNLDDHLGDGVIIENTYGSVLSGNMIEECNGWGIIIDRDCYGITISANVIAHEFTGGIDLRDAHGCAISANTFTLAKNAGLAIRKGSGRVTVTGNNFCNSYTGDKNRRDSVSTKHEPEPDAAAGLLIETDEPIVVVGNMFSGMDGDPIVGSDKIIQAQLQTNLGMSKTK</sequence>
<dbReference type="SMART" id="SM00710">
    <property type="entry name" value="PbH1"/>
    <property type="match status" value="8"/>
</dbReference>
<proteinExistence type="predicted"/>
<dbReference type="PANTHER" id="PTHR22990:SF15">
    <property type="entry name" value="F-BOX ONLY PROTEIN 10"/>
    <property type="match status" value="1"/>
</dbReference>
<evidence type="ECO:0000256" key="2">
    <source>
        <dbReference type="ARBA" id="ARBA00022737"/>
    </source>
</evidence>
<keyword evidence="6" id="KW-0456">Lyase</keyword>
<organism evidence="6 7">
    <name type="scientific">Rubripirellula lacrimiformis</name>
    <dbReference type="NCBI Taxonomy" id="1930273"/>
    <lineage>
        <taxon>Bacteria</taxon>
        <taxon>Pseudomonadati</taxon>
        <taxon>Planctomycetota</taxon>
        <taxon>Planctomycetia</taxon>
        <taxon>Pirellulales</taxon>
        <taxon>Pirellulaceae</taxon>
        <taxon>Rubripirellula</taxon>
    </lineage>
</organism>
<evidence type="ECO:0000256" key="1">
    <source>
        <dbReference type="ARBA" id="ARBA00004906"/>
    </source>
</evidence>
<dbReference type="NCBIfam" id="TIGR03804">
    <property type="entry name" value="para_beta_helix"/>
    <property type="match status" value="1"/>
</dbReference>
<evidence type="ECO:0000256" key="4">
    <source>
        <dbReference type="SAM" id="SignalP"/>
    </source>
</evidence>
<dbReference type="OrthoDB" id="230201at2"/>
<evidence type="ECO:0000313" key="7">
    <source>
        <dbReference type="Proteomes" id="UP000318538"/>
    </source>
</evidence>
<dbReference type="RefSeq" id="WP_145167849.1">
    <property type="nucleotide sequence ID" value="NZ_CP036525.1"/>
</dbReference>
<dbReference type="GO" id="GO:0006511">
    <property type="term" value="P:ubiquitin-dependent protein catabolic process"/>
    <property type="evidence" value="ECO:0007669"/>
    <property type="project" value="TreeGrafter"/>
</dbReference>
<dbReference type="KEGG" id="rlc:K227x_04490"/>
<dbReference type="InterPro" id="IPR006626">
    <property type="entry name" value="PbH1"/>
</dbReference>
<evidence type="ECO:0000256" key="3">
    <source>
        <dbReference type="ARBA" id="ARBA00022786"/>
    </source>
</evidence>
<protein>
    <submittedName>
        <fullName evidence="6">Pectate lyase superfamily protein</fullName>
    </submittedName>
</protein>
<keyword evidence="4" id="KW-0732">Signal</keyword>
<dbReference type="InterPro" id="IPR022441">
    <property type="entry name" value="Para_beta_helix_rpt-2"/>
</dbReference>
<dbReference type="EMBL" id="CP036525">
    <property type="protein sequence ID" value="QDT02078.1"/>
    <property type="molecule type" value="Genomic_DNA"/>
</dbReference>
<feature type="chain" id="PRO_5022052082" evidence="4">
    <location>
        <begin position="22"/>
        <end position="385"/>
    </location>
</feature>
<evidence type="ECO:0000313" key="6">
    <source>
        <dbReference type="EMBL" id="QDT02078.1"/>
    </source>
</evidence>
<dbReference type="SUPFAM" id="SSF51126">
    <property type="entry name" value="Pectin lyase-like"/>
    <property type="match status" value="1"/>
</dbReference>
<evidence type="ECO:0000259" key="5">
    <source>
        <dbReference type="Pfam" id="PF13229"/>
    </source>
</evidence>
<dbReference type="Gene3D" id="2.160.20.10">
    <property type="entry name" value="Single-stranded right-handed beta-helix, Pectin lyase-like"/>
    <property type="match status" value="1"/>
</dbReference>
<gene>
    <name evidence="6" type="ORF">K227x_04490</name>
</gene>
<dbReference type="InterPro" id="IPR012334">
    <property type="entry name" value="Pectin_lyas_fold"/>
</dbReference>
<keyword evidence="2" id="KW-0677">Repeat</keyword>
<dbReference type="GO" id="GO:0016829">
    <property type="term" value="F:lyase activity"/>
    <property type="evidence" value="ECO:0007669"/>
    <property type="project" value="UniProtKB-KW"/>
</dbReference>